<keyword evidence="2" id="KW-1185">Reference proteome</keyword>
<evidence type="ECO:0000313" key="2">
    <source>
        <dbReference type="Proteomes" id="UP000076858"/>
    </source>
</evidence>
<dbReference type="EMBL" id="LRGB01000398">
    <property type="protein sequence ID" value="KZS19247.1"/>
    <property type="molecule type" value="Genomic_DNA"/>
</dbReference>
<gene>
    <name evidence="1" type="ORF">APZ42_014379</name>
</gene>
<protein>
    <submittedName>
        <fullName evidence="1">Uncharacterized protein</fullName>
    </submittedName>
</protein>
<dbReference type="AlphaFoldDB" id="A0A162PY55"/>
<evidence type="ECO:0000313" key="1">
    <source>
        <dbReference type="EMBL" id="KZS19247.1"/>
    </source>
</evidence>
<proteinExistence type="predicted"/>
<comment type="caution">
    <text evidence="1">The sequence shown here is derived from an EMBL/GenBank/DDBJ whole genome shotgun (WGS) entry which is preliminary data.</text>
</comment>
<feature type="non-terminal residue" evidence="1">
    <location>
        <position position="1"/>
    </location>
</feature>
<sequence length="76" mass="8725">FYTARETIFVSIALCFNCPHSPLRRLLKVKNSSDVFGKWKRGVLHFSGGLIDDTALSIMYVKCIPKHKAPRLFTRQ</sequence>
<reference evidence="1 2" key="1">
    <citation type="submission" date="2016-03" db="EMBL/GenBank/DDBJ databases">
        <title>EvidentialGene: Evidence-directed Construction of Genes on Genomes.</title>
        <authorList>
            <person name="Gilbert D.G."/>
            <person name="Choi J.-H."/>
            <person name="Mockaitis K."/>
            <person name="Colbourne J."/>
            <person name="Pfrender M."/>
        </authorList>
    </citation>
    <scope>NUCLEOTIDE SEQUENCE [LARGE SCALE GENOMIC DNA]</scope>
    <source>
        <strain evidence="1 2">Xinb3</strain>
        <tissue evidence="1">Complete organism</tissue>
    </source>
</reference>
<dbReference type="Proteomes" id="UP000076858">
    <property type="component" value="Unassembled WGS sequence"/>
</dbReference>
<accession>A0A162PY55</accession>
<organism evidence="1 2">
    <name type="scientific">Daphnia magna</name>
    <dbReference type="NCBI Taxonomy" id="35525"/>
    <lineage>
        <taxon>Eukaryota</taxon>
        <taxon>Metazoa</taxon>
        <taxon>Ecdysozoa</taxon>
        <taxon>Arthropoda</taxon>
        <taxon>Crustacea</taxon>
        <taxon>Branchiopoda</taxon>
        <taxon>Diplostraca</taxon>
        <taxon>Cladocera</taxon>
        <taxon>Anomopoda</taxon>
        <taxon>Daphniidae</taxon>
        <taxon>Daphnia</taxon>
    </lineage>
</organism>
<name>A0A162PY55_9CRUS</name>